<dbReference type="AlphaFoldDB" id="A0AAW0QJG4"/>
<protein>
    <submittedName>
        <fullName evidence="2">Uncharacterized protein</fullName>
    </submittedName>
</protein>
<reference evidence="2 3" key="1">
    <citation type="submission" date="2023-01" db="EMBL/GenBank/DDBJ databases">
        <title>Analysis of 21 Apiospora genomes using comparative genomics revels a genus with tremendous synthesis potential of carbohydrate active enzymes and secondary metabolites.</title>
        <authorList>
            <person name="Sorensen T."/>
        </authorList>
    </citation>
    <scope>NUCLEOTIDE SEQUENCE [LARGE SCALE GENOMIC DNA]</scope>
    <source>
        <strain evidence="2 3">CBS 117206</strain>
    </source>
</reference>
<keyword evidence="1" id="KW-0175">Coiled coil</keyword>
<keyword evidence="3" id="KW-1185">Reference proteome</keyword>
<sequence length="83" mass="9559">MSTNTSAATDDGLVAEIEQISIEIRRLQEELAEKEKLLAVTRMKLDCIHHRRIDLQDTAATCDHHVRRLAMFLKFKDNIIAQQ</sequence>
<evidence type="ECO:0000256" key="1">
    <source>
        <dbReference type="SAM" id="Coils"/>
    </source>
</evidence>
<evidence type="ECO:0000313" key="2">
    <source>
        <dbReference type="EMBL" id="KAK8101831.1"/>
    </source>
</evidence>
<dbReference type="EMBL" id="JAQQWP010000009">
    <property type="protein sequence ID" value="KAK8101831.1"/>
    <property type="molecule type" value="Genomic_DNA"/>
</dbReference>
<organism evidence="2 3">
    <name type="scientific">Apiospora kogelbergensis</name>
    <dbReference type="NCBI Taxonomy" id="1337665"/>
    <lineage>
        <taxon>Eukaryota</taxon>
        <taxon>Fungi</taxon>
        <taxon>Dikarya</taxon>
        <taxon>Ascomycota</taxon>
        <taxon>Pezizomycotina</taxon>
        <taxon>Sordariomycetes</taxon>
        <taxon>Xylariomycetidae</taxon>
        <taxon>Amphisphaeriales</taxon>
        <taxon>Apiosporaceae</taxon>
        <taxon>Apiospora</taxon>
    </lineage>
</organism>
<name>A0AAW0QJG4_9PEZI</name>
<accession>A0AAW0QJG4</accession>
<evidence type="ECO:0000313" key="3">
    <source>
        <dbReference type="Proteomes" id="UP001392437"/>
    </source>
</evidence>
<gene>
    <name evidence="2" type="ORF">PG999_012205</name>
</gene>
<feature type="coiled-coil region" evidence="1">
    <location>
        <begin position="10"/>
        <end position="44"/>
    </location>
</feature>
<proteinExistence type="predicted"/>
<dbReference type="Proteomes" id="UP001392437">
    <property type="component" value="Unassembled WGS sequence"/>
</dbReference>
<comment type="caution">
    <text evidence="2">The sequence shown here is derived from an EMBL/GenBank/DDBJ whole genome shotgun (WGS) entry which is preliminary data.</text>
</comment>